<proteinExistence type="predicted"/>
<accession>A0ABN0QX44</accession>
<gene>
    <name evidence="1" type="ORF">I551_4277</name>
</gene>
<protein>
    <submittedName>
        <fullName evidence="1">Uncharacterized protein</fullName>
    </submittedName>
</protein>
<name>A0ABN0QX44_MYCUL</name>
<keyword evidence="2" id="KW-1185">Reference proteome</keyword>
<dbReference type="EMBL" id="JAOL01000124">
    <property type="protein sequence ID" value="EUA89301.1"/>
    <property type="molecule type" value="Genomic_DNA"/>
</dbReference>
<evidence type="ECO:0000313" key="1">
    <source>
        <dbReference type="EMBL" id="EUA89301.1"/>
    </source>
</evidence>
<dbReference type="Proteomes" id="UP000020681">
    <property type="component" value="Unassembled WGS sequence"/>
</dbReference>
<reference evidence="1 2" key="1">
    <citation type="submission" date="2014-01" db="EMBL/GenBank/DDBJ databases">
        <authorList>
            <person name="Dobos K."/>
            <person name="Lenaerts A."/>
            <person name="Ordway D."/>
            <person name="DeGroote M.A."/>
            <person name="Parker T."/>
            <person name="Sizemore C."/>
            <person name="Tallon L.J."/>
            <person name="Sadzewicz L.K."/>
            <person name="Sengamalay N."/>
            <person name="Fraser C.M."/>
            <person name="Hine E."/>
            <person name="Shefchek K.A."/>
            <person name="Das S.P."/>
            <person name="Tettelin H."/>
        </authorList>
    </citation>
    <scope>NUCLEOTIDE SEQUENCE [LARGE SCALE GENOMIC DNA]</scope>
    <source>
        <strain evidence="1 2">Harvey</strain>
    </source>
</reference>
<organism evidence="1 2">
    <name type="scientific">Mycobacterium ulcerans str. Harvey</name>
    <dbReference type="NCBI Taxonomy" id="1299332"/>
    <lineage>
        <taxon>Bacteria</taxon>
        <taxon>Bacillati</taxon>
        <taxon>Actinomycetota</taxon>
        <taxon>Actinomycetes</taxon>
        <taxon>Mycobacteriales</taxon>
        <taxon>Mycobacteriaceae</taxon>
        <taxon>Mycobacterium</taxon>
        <taxon>Mycobacterium ulcerans group</taxon>
    </lineage>
</organism>
<evidence type="ECO:0000313" key="2">
    <source>
        <dbReference type="Proteomes" id="UP000020681"/>
    </source>
</evidence>
<sequence>MRIHVHVIEYADIHTRFHRHVAQASFGERTPKAWLRRRTHTAREGQRQHTNQ</sequence>
<comment type="caution">
    <text evidence="1">The sequence shown here is derived from an EMBL/GenBank/DDBJ whole genome shotgun (WGS) entry which is preliminary data.</text>
</comment>